<dbReference type="PROSITE" id="PS51257">
    <property type="entry name" value="PROKAR_LIPOPROTEIN"/>
    <property type="match status" value="1"/>
</dbReference>
<evidence type="ECO:0000313" key="2">
    <source>
        <dbReference type="EMBL" id="KAA3766750.1"/>
    </source>
</evidence>
<organism evidence="2 3">
    <name type="scientific">Bacteroides salyersiae</name>
    <dbReference type="NCBI Taxonomy" id="291644"/>
    <lineage>
        <taxon>Bacteria</taxon>
        <taxon>Pseudomonadati</taxon>
        <taxon>Bacteroidota</taxon>
        <taxon>Bacteroidia</taxon>
        <taxon>Bacteroidales</taxon>
        <taxon>Bacteroidaceae</taxon>
        <taxon>Bacteroides</taxon>
    </lineage>
</organism>
<keyword evidence="1" id="KW-0732">Signal</keyword>
<feature type="chain" id="PRO_5029599467" description="Lipoprotein" evidence="1">
    <location>
        <begin position="20"/>
        <end position="149"/>
    </location>
</feature>
<name>A0A7J4XKA5_9BACE</name>
<reference evidence="2 3" key="1">
    <citation type="journal article" date="2019" name="Nat. Med.">
        <title>A library of human gut bacterial isolates paired with longitudinal multiomics data enables mechanistic microbiome research.</title>
        <authorList>
            <person name="Poyet M."/>
            <person name="Groussin M."/>
            <person name="Gibbons S.M."/>
            <person name="Avila-Pacheco J."/>
            <person name="Jiang X."/>
            <person name="Kearney S.M."/>
            <person name="Perrotta A.R."/>
            <person name="Berdy B."/>
            <person name="Zhao S."/>
            <person name="Lieberman T.D."/>
            <person name="Swanson P.K."/>
            <person name="Smith M."/>
            <person name="Roesemann S."/>
            <person name="Alexander J.E."/>
            <person name="Rich S.A."/>
            <person name="Livny J."/>
            <person name="Vlamakis H."/>
            <person name="Clish C."/>
            <person name="Bullock K."/>
            <person name="Deik A."/>
            <person name="Scott J."/>
            <person name="Pierce K.A."/>
            <person name="Xavier R.J."/>
            <person name="Alm E.J."/>
        </authorList>
    </citation>
    <scope>NUCLEOTIDE SEQUENCE [LARGE SCALE GENOMIC DNA]</scope>
    <source>
        <strain evidence="2 3">BIOML-A10</strain>
    </source>
</reference>
<dbReference type="Proteomes" id="UP000422221">
    <property type="component" value="Unassembled WGS sequence"/>
</dbReference>
<dbReference type="AlphaFoldDB" id="A0A7J4XKA5"/>
<evidence type="ECO:0000313" key="3">
    <source>
        <dbReference type="Proteomes" id="UP000422221"/>
    </source>
</evidence>
<comment type="caution">
    <text evidence="2">The sequence shown here is derived from an EMBL/GenBank/DDBJ whole genome shotgun (WGS) entry which is preliminary data.</text>
</comment>
<sequence length="149" mass="16455">MKKIRLFYLSVLISLTACQDTPPPHEATVNAVSFCEAVYDLDYMAAKDMATAASFPYISFIATNTTQQHVDKVKARGPVTVSVVDTQVNEEKGDATVVCSVKNSLSINFFNGASVIVPEKQDTLHLIKESERWLVKMDNPLRNGMQSPD</sequence>
<gene>
    <name evidence="2" type="ORF">F3F73_07700</name>
</gene>
<protein>
    <recommendedName>
        <fullName evidence="4">Lipoprotein</fullName>
    </recommendedName>
</protein>
<accession>A0A7J4XKA5</accession>
<evidence type="ECO:0008006" key="4">
    <source>
        <dbReference type="Google" id="ProtNLM"/>
    </source>
</evidence>
<dbReference type="RefSeq" id="WP_130058942.1">
    <property type="nucleotide sequence ID" value="NZ_JADNPJ010000036.1"/>
</dbReference>
<proteinExistence type="predicted"/>
<feature type="signal peptide" evidence="1">
    <location>
        <begin position="1"/>
        <end position="19"/>
    </location>
</feature>
<evidence type="ECO:0000256" key="1">
    <source>
        <dbReference type="SAM" id="SignalP"/>
    </source>
</evidence>
<dbReference type="EMBL" id="VWMK01000006">
    <property type="protein sequence ID" value="KAA3766750.1"/>
    <property type="molecule type" value="Genomic_DNA"/>
</dbReference>